<comment type="function">
    <text evidence="1 9">May be involved in recombinational repair of damaged DNA.</text>
</comment>
<evidence type="ECO:0000256" key="8">
    <source>
        <dbReference type="ARBA" id="ARBA00033408"/>
    </source>
</evidence>
<feature type="domain" description="RecF/RecN/SMC N-terminal" evidence="10">
    <location>
        <begin position="2"/>
        <end position="511"/>
    </location>
</feature>
<dbReference type="EMBL" id="CP002530">
    <property type="protein sequence ID" value="ADY35867.1"/>
    <property type="molecule type" value="Genomic_DNA"/>
</dbReference>
<dbReference type="HOGENOM" id="CLU_018297_3_1_10"/>
<evidence type="ECO:0000256" key="6">
    <source>
        <dbReference type="ARBA" id="ARBA00022840"/>
    </source>
</evidence>
<dbReference type="Pfam" id="PF02463">
    <property type="entry name" value="SMC_N"/>
    <property type="match status" value="1"/>
</dbReference>
<dbReference type="STRING" id="667015.Bacsa_1295"/>
<keyword evidence="12" id="KW-1185">Reference proteome</keyword>
<evidence type="ECO:0000313" key="12">
    <source>
        <dbReference type="Proteomes" id="UP000007486"/>
    </source>
</evidence>
<dbReference type="GO" id="GO:0009432">
    <property type="term" value="P:SOS response"/>
    <property type="evidence" value="ECO:0007669"/>
    <property type="project" value="TreeGrafter"/>
</dbReference>
<gene>
    <name evidence="11" type="ordered locus">Bacsa_1295</name>
</gene>
<protein>
    <recommendedName>
        <fullName evidence="3 9">DNA repair protein RecN</fullName>
    </recommendedName>
    <alternativeName>
        <fullName evidence="8 9">Recombination protein N</fullName>
    </alternativeName>
</protein>
<dbReference type="KEGG" id="bsa:Bacsa_1295"/>
<dbReference type="eggNOG" id="COG0497">
    <property type="taxonomic scope" value="Bacteria"/>
</dbReference>
<evidence type="ECO:0000256" key="9">
    <source>
        <dbReference type="PIRNR" id="PIRNR003128"/>
    </source>
</evidence>
<dbReference type="FunFam" id="3.40.50.300:FF:000319">
    <property type="entry name" value="DNA repair protein RecN"/>
    <property type="match status" value="1"/>
</dbReference>
<dbReference type="AlphaFoldDB" id="F0R760"/>
<dbReference type="InterPro" id="IPR003395">
    <property type="entry name" value="RecF/RecN/SMC_N"/>
</dbReference>
<dbReference type="Proteomes" id="UP000007486">
    <property type="component" value="Chromosome"/>
</dbReference>
<keyword evidence="6" id="KW-0067">ATP-binding</keyword>
<dbReference type="PANTHER" id="PTHR11059">
    <property type="entry name" value="DNA REPAIR PROTEIN RECN"/>
    <property type="match status" value="1"/>
</dbReference>
<evidence type="ECO:0000256" key="2">
    <source>
        <dbReference type="ARBA" id="ARBA00009441"/>
    </source>
</evidence>
<evidence type="ECO:0000259" key="10">
    <source>
        <dbReference type="Pfam" id="PF02463"/>
    </source>
</evidence>
<keyword evidence="4" id="KW-0547">Nucleotide-binding</keyword>
<evidence type="ECO:0000313" key="11">
    <source>
        <dbReference type="EMBL" id="ADY35867.1"/>
    </source>
</evidence>
<evidence type="ECO:0000256" key="3">
    <source>
        <dbReference type="ARBA" id="ARBA00021315"/>
    </source>
</evidence>
<sequence>MLQSIHIQNYALIDKLDIDFMPGFSVITGETGAGKSIILGAIGLLLGQRADMKAIKSGASKCIVEARFHIVSYGLESFFNELDLEYDPEECILRREVSANGKSRAFINDTPASLAQMKALGEKLIDIHSQHQNLLLNKEGFQLTILDILAQDDKQLASYKQMYADYKNTCKELDTLIGQAEKSKQDEDYLRFQLEQLEEAGLRNGEQAELEQEAETLSHAEDIKAGLYRAGMLIDNADSYSILSQTKECIQTLQGISSVYPSASEWSERLQSCYIELKDIAHDLSSAEEDVEFNPERLDYVNQRLNLIYNLQQKHRADSIEELIDLAKNYQKQLNDIASFDDRISGLRAEKDTLYSKVLEQAALLTRLRTGAAHLIEEQMKKLLVPLGMPNVRFAVELTSRKEPDINGMDNVTFLFSANKNGTLQNVASIASGGEIARVMLSLKAMIAGAVKLPTIIFDEIDTGVSGSIAEKMALIMRDMGNQNRQVISITHLPQIAARGTTHYKVYKEDTDTGTNSYIRKLTPDERIHEIAHMLSGSTLTEAALNNARALLSL</sequence>
<dbReference type="InterPro" id="IPR027417">
    <property type="entry name" value="P-loop_NTPase"/>
</dbReference>
<evidence type="ECO:0000256" key="4">
    <source>
        <dbReference type="ARBA" id="ARBA00022741"/>
    </source>
</evidence>
<proteinExistence type="inferred from homology"/>
<dbReference type="RefSeq" id="WP_013617302.1">
    <property type="nucleotide sequence ID" value="NC_015164.1"/>
</dbReference>
<comment type="similarity">
    <text evidence="2 9">Belongs to the RecN family.</text>
</comment>
<dbReference type="NCBIfam" id="TIGR00634">
    <property type="entry name" value="recN"/>
    <property type="match status" value="1"/>
</dbReference>
<evidence type="ECO:0000256" key="5">
    <source>
        <dbReference type="ARBA" id="ARBA00022763"/>
    </source>
</evidence>
<dbReference type="GO" id="GO:0043590">
    <property type="term" value="C:bacterial nucleoid"/>
    <property type="evidence" value="ECO:0007669"/>
    <property type="project" value="TreeGrafter"/>
</dbReference>
<dbReference type="PIRSF" id="PIRSF003128">
    <property type="entry name" value="RecN"/>
    <property type="match status" value="1"/>
</dbReference>
<keyword evidence="5 9" id="KW-0227">DNA damage</keyword>
<dbReference type="GO" id="GO:0006281">
    <property type="term" value="P:DNA repair"/>
    <property type="evidence" value="ECO:0007669"/>
    <property type="project" value="UniProtKB-KW"/>
</dbReference>
<name>F0R760_PHOSB</name>
<dbReference type="OrthoDB" id="9806954at2"/>
<dbReference type="GO" id="GO:0006310">
    <property type="term" value="P:DNA recombination"/>
    <property type="evidence" value="ECO:0007669"/>
    <property type="project" value="InterPro"/>
</dbReference>
<evidence type="ECO:0000256" key="1">
    <source>
        <dbReference type="ARBA" id="ARBA00003618"/>
    </source>
</evidence>
<dbReference type="PANTHER" id="PTHR11059:SF0">
    <property type="entry name" value="DNA REPAIR PROTEIN RECN"/>
    <property type="match status" value="1"/>
</dbReference>
<dbReference type="GO" id="GO:0005524">
    <property type="term" value="F:ATP binding"/>
    <property type="evidence" value="ECO:0007669"/>
    <property type="project" value="UniProtKB-KW"/>
</dbReference>
<reference evidence="11 12" key="1">
    <citation type="journal article" date="2011" name="Stand. Genomic Sci.">
        <title>Complete genome sequence of Bacteroides salanitronis type strain (BL78).</title>
        <authorList>
            <person name="Gronow S."/>
            <person name="Held B."/>
            <person name="Lucas S."/>
            <person name="Lapidus A."/>
            <person name="Del Rio T.G."/>
            <person name="Nolan M."/>
            <person name="Tice H."/>
            <person name="Deshpande S."/>
            <person name="Cheng J.F."/>
            <person name="Pitluck S."/>
            <person name="Liolios K."/>
            <person name="Pagani I."/>
            <person name="Ivanova N."/>
            <person name="Mavromatis K."/>
            <person name="Pati A."/>
            <person name="Tapia R."/>
            <person name="Han C."/>
            <person name="Goodwin L."/>
            <person name="Chen A."/>
            <person name="Palaniappan K."/>
            <person name="Land M."/>
            <person name="Hauser L."/>
            <person name="Chang Y.J."/>
            <person name="Jeffries C.D."/>
            <person name="Brambilla E.M."/>
            <person name="Rohde M."/>
            <person name="Goker M."/>
            <person name="Detter J.C."/>
            <person name="Woyke T."/>
            <person name="Bristow J."/>
            <person name="Markowitz V."/>
            <person name="Hugenholtz P."/>
            <person name="Kyrpides N.C."/>
            <person name="Klenk H.P."/>
            <person name="Eisen J.A."/>
        </authorList>
    </citation>
    <scope>NUCLEOTIDE SEQUENCE [LARGE SCALE GENOMIC DNA]</scope>
    <source>
        <strain evidence="11 12">DSM 18170</strain>
    </source>
</reference>
<accession>F0R760</accession>
<keyword evidence="7 9" id="KW-0234">DNA repair</keyword>
<dbReference type="SUPFAM" id="SSF52540">
    <property type="entry name" value="P-loop containing nucleoside triphosphate hydrolases"/>
    <property type="match status" value="1"/>
</dbReference>
<organism evidence="11 12">
    <name type="scientific">Phocaeicola salanitronis (strain DSM 18170 / JCM 13657 / CCUG 60908 / BL78)</name>
    <name type="common">Bacteroides salanitronis</name>
    <dbReference type="NCBI Taxonomy" id="667015"/>
    <lineage>
        <taxon>Bacteria</taxon>
        <taxon>Pseudomonadati</taxon>
        <taxon>Bacteroidota</taxon>
        <taxon>Bacteroidia</taxon>
        <taxon>Bacteroidales</taxon>
        <taxon>Bacteroidaceae</taxon>
        <taxon>Phocaeicola</taxon>
    </lineage>
</organism>
<evidence type="ECO:0000256" key="7">
    <source>
        <dbReference type="ARBA" id="ARBA00023204"/>
    </source>
</evidence>
<dbReference type="InterPro" id="IPR004604">
    <property type="entry name" value="DNA_recomb/repair_RecN"/>
</dbReference>
<dbReference type="Gene3D" id="3.40.50.300">
    <property type="entry name" value="P-loop containing nucleotide triphosphate hydrolases"/>
    <property type="match status" value="2"/>
</dbReference>
<dbReference type="CDD" id="cd03241">
    <property type="entry name" value="ABC_RecN"/>
    <property type="match status" value="2"/>
</dbReference>